<name>A0A0C9WNX3_9AGAR</name>
<sequence length="158" mass="17622">MEVNTNPTKILDHCMVVEVMQRDRILDSNEPQNFLIESASAVAKFVDTYRRLFPDSESAIEQIVTRDIGDSVDIRKKGGTGQGLALFVCGSSVGRREAPRDIAVFRIYALTDPLVPAGHRNMHEWPGILKRVANAIFSYEDVLRGDCQRFTATGIGRI</sequence>
<dbReference type="HOGENOM" id="CLU_1669641_0_0_1"/>
<evidence type="ECO:0000313" key="1">
    <source>
        <dbReference type="EMBL" id="KIJ99439.1"/>
    </source>
</evidence>
<proteinExistence type="predicted"/>
<organism evidence="1 2">
    <name type="scientific">Laccaria amethystina LaAM-08-1</name>
    <dbReference type="NCBI Taxonomy" id="1095629"/>
    <lineage>
        <taxon>Eukaryota</taxon>
        <taxon>Fungi</taxon>
        <taxon>Dikarya</taxon>
        <taxon>Basidiomycota</taxon>
        <taxon>Agaricomycotina</taxon>
        <taxon>Agaricomycetes</taxon>
        <taxon>Agaricomycetidae</taxon>
        <taxon>Agaricales</taxon>
        <taxon>Agaricineae</taxon>
        <taxon>Hydnangiaceae</taxon>
        <taxon>Laccaria</taxon>
    </lineage>
</organism>
<evidence type="ECO:0000313" key="2">
    <source>
        <dbReference type="Proteomes" id="UP000054477"/>
    </source>
</evidence>
<keyword evidence="2" id="KW-1185">Reference proteome</keyword>
<dbReference type="Proteomes" id="UP000054477">
    <property type="component" value="Unassembled WGS sequence"/>
</dbReference>
<reference evidence="1 2" key="1">
    <citation type="submission" date="2014-04" db="EMBL/GenBank/DDBJ databases">
        <authorList>
            <consortium name="DOE Joint Genome Institute"/>
            <person name="Kuo A."/>
            <person name="Kohler A."/>
            <person name="Nagy L.G."/>
            <person name="Floudas D."/>
            <person name="Copeland A."/>
            <person name="Barry K.W."/>
            <person name="Cichocki N."/>
            <person name="Veneault-Fourrey C."/>
            <person name="LaButti K."/>
            <person name="Lindquist E.A."/>
            <person name="Lipzen A."/>
            <person name="Lundell T."/>
            <person name="Morin E."/>
            <person name="Murat C."/>
            <person name="Sun H."/>
            <person name="Tunlid A."/>
            <person name="Henrissat B."/>
            <person name="Grigoriev I.V."/>
            <person name="Hibbett D.S."/>
            <person name="Martin F."/>
            <person name="Nordberg H.P."/>
            <person name="Cantor M.N."/>
            <person name="Hua S.X."/>
        </authorList>
    </citation>
    <scope>NUCLEOTIDE SEQUENCE [LARGE SCALE GENOMIC DNA]</scope>
    <source>
        <strain evidence="1 2">LaAM-08-1</strain>
    </source>
</reference>
<dbReference type="EMBL" id="KN838647">
    <property type="protein sequence ID" value="KIJ99439.1"/>
    <property type="molecule type" value="Genomic_DNA"/>
</dbReference>
<dbReference type="AlphaFoldDB" id="A0A0C9WNX3"/>
<protein>
    <submittedName>
        <fullName evidence="1">Uncharacterized protein</fullName>
    </submittedName>
</protein>
<gene>
    <name evidence="1" type="ORF">K443DRAFT_679950</name>
</gene>
<accession>A0A0C9WNX3</accession>
<reference evidence="2" key="2">
    <citation type="submission" date="2015-01" db="EMBL/GenBank/DDBJ databases">
        <title>Evolutionary Origins and Diversification of the Mycorrhizal Mutualists.</title>
        <authorList>
            <consortium name="DOE Joint Genome Institute"/>
            <consortium name="Mycorrhizal Genomics Consortium"/>
            <person name="Kohler A."/>
            <person name="Kuo A."/>
            <person name="Nagy L.G."/>
            <person name="Floudas D."/>
            <person name="Copeland A."/>
            <person name="Barry K.W."/>
            <person name="Cichocki N."/>
            <person name="Veneault-Fourrey C."/>
            <person name="LaButti K."/>
            <person name="Lindquist E.A."/>
            <person name="Lipzen A."/>
            <person name="Lundell T."/>
            <person name="Morin E."/>
            <person name="Murat C."/>
            <person name="Riley R."/>
            <person name="Ohm R."/>
            <person name="Sun H."/>
            <person name="Tunlid A."/>
            <person name="Henrissat B."/>
            <person name="Grigoriev I.V."/>
            <person name="Hibbett D.S."/>
            <person name="Martin F."/>
        </authorList>
    </citation>
    <scope>NUCLEOTIDE SEQUENCE [LARGE SCALE GENOMIC DNA]</scope>
    <source>
        <strain evidence="2">LaAM-08-1</strain>
    </source>
</reference>